<keyword evidence="1" id="KW-1133">Transmembrane helix</keyword>
<organism evidence="2 3">
    <name type="scientific">Actinomadura adrarensis</name>
    <dbReference type="NCBI Taxonomy" id="1819600"/>
    <lineage>
        <taxon>Bacteria</taxon>
        <taxon>Bacillati</taxon>
        <taxon>Actinomycetota</taxon>
        <taxon>Actinomycetes</taxon>
        <taxon>Streptosporangiales</taxon>
        <taxon>Thermomonosporaceae</taxon>
        <taxon>Actinomadura</taxon>
    </lineage>
</organism>
<comment type="caution">
    <text evidence="2">The sequence shown here is derived from an EMBL/GenBank/DDBJ whole genome shotgun (WGS) entry which is preliminary data.</text>
</comment>
<name>A0ABW3CGY9_9ACTN</name>
<evidence type="ECO:0000313" key="3">
    <source>
        <dbReference type="Proteomes" id="UP001597083"/>
    </source>
</evidence>
<keyword evidence="1" id="KW-0472">Membrane</keyword>
<evidence type="ECO:0000256" key="1">
    <source>
        <dbReference type="SAM" id="Phobius"/>
    </source>
</evidence>
<dbReference type="EMBL" id="JBHTIR010001998">
    <property type="protein sequence ID" value="MFD0853242.1"/>
    <property type="molecule type" value="Genomic_DNA"/>
</dbReference>
<reference evidence="3" key="1">
    <citation type="journal article" date="2019" name="Int. J. Syst. Evol. Microbiol.">
        <title>The Global Catalogue of Microorganisms (GCM) 10K type strain sequencing project: providing services to taxonomists for standard genome sequencing and annotation.</title>
        <authorList>
            <consortium name="The Broad Institute Genomics Platform"/>
            <consortium name="The Broad Institute Genome Sequencing Center for Infectious Disease"/>
            <person name="Wu L."/>
            <person name="Ma J."/>
        </authorList>
    </citation>
    <scope>NUCLEOTIDE SEQUENCE [LARGE SCALE GENOMIC DNA]</scope>
    <source>
        <strain evidence="3">JCM 31696</strain>
    </source>
</reference>
<accession>A0ABW3CGY9</accession>
<gene>
    <name evidence="2" type="ORF">ACFQ07_13455</name>
</gene>
<evidence type="ECO:0000313" key="2">
    <source>
        <dbReference type="EMBL" id="MFD0853242.1"/>
    </source>
</evidence>
<protein>
    <submittedName>
        <fullName evidence="2">Uncharacterized protein</fullName>
    </submittedName>
</protein>
<keyword evidence="1" id="KW-0812">Transmembrane</keyword>
<sequence length="71" mass="7879">MSPIDDWNEYGVVFTNGAGSFLTILFVVLAVLAFVGFIVRVILHENHAYAEIEKNEPVERGPVVEGEPQAY</sequence>
<dbReference type="Proteomes" id="UP001597083">
    <property type="component" value="Unassembled WGS sequence"/>
</dbReference>
<proteinExistence type="predicted"/>
<feature type="transmembrane region" description="Helical" evidence="1">
    <location>
        <begin position="20"/>
        <end position="43"/>
    </location>
</feature>
<keyword evidence="3" id="KW-1185">Reference proteome</keyword>